<organism evidence="1 2">
    <name type="scientific">Xenorhabdus bovienii str. kraussei Becker Underwood</name>
    <dbReference type="NCBI Taxonomy" id="1398204"/>
    <lineage>
        <taxon>Bacteria</taxon>
        <taxon>Pseudomonadati</taxon>
        <taxon>Pseudomonadota</taxon>
        <taxon>Gammaproteobacteria</taxon>
        <taxon>Enterobacterales</taxon>
        <taxon>Morganellaceae</taxon>
        <taxon>Xenorhabdus</taxon>
    </lineage>
</organism>
<dbReference type="RefSeq" id="WP_038196212.1">
    <property type="nucleotide sequence ID" value="NZ_CAWLXS010000211.1"/>
</dbReference>
<accession>A0A077PS63</accession>
<evidence type="ECO:0000313" key="1">
    <source>
        <dbReference type="EMBL" id="CDH23883.1"/>
    </source>
</evidence>
<dbReference type="Proteomes" id="UP000028493">
    <property type="component" value="Unassembled WGS sequence"/>
</dbReference>
<evidence type="ECO:0000313" key="2">
    <source>
        <dbReference type="Proteomes" id="UP000028493"/>
    </source>
</evidence>
<dbReference type="AlphaFoldDB" id="A0A077PS63"/>
<name>A0A077PS63_XENBV</name>
<comment type="caution">
    <text evidence="1">The sequence shown here is derived from an EMBL/GenBank/DDBJ whole genome shotgun (WGS) entry which is preliminary data.</text>
</comment>
<sequence length="343" mass="39143">MSKKETKTKRILYKEVKITGQTRTLQDLLSDIISEHPKAESRKELINPSDENLFRLINRHEVFQGMLFCQLVAFEPGNSQRYIQLKNNAESYEIRSVTSTELAKLAEEETDEVKQEREEIIREFIDSILYFGVYGDSVIIMQSRSLTTRELETHLRWLLGSLTSKIPNGNVLVIRDKPKEEILEKVMKKPVKSVTIGTPIEASNQTGKDGVNQWVPSGTGAEILKAALSEKWDNFIKGIKLTDCLDDANLEVRLVFSFKRKTSENGEKVLRNIVDATRHYPDEDVTIEMVGGTKLSGQEIRLWNTVNLVTYNSLIDEHDLYGQMHEWLTALLTSGEIESHETA</sequence>
<reference evidence="1" key="1">
    <citation type="submission" date="2013-07" db="EMBL/GenBank/DDBJ databases">
        <title>Sub-species coevolution in mutualistic symbiosis.</title>
        <authorList>
            <person name="Murfin K."/>
            <person name="Klassen J."/>
            <person name="Lee M."/>
            <person name="Forst S."/>
            <person name="Stock P."/>
            <person name="Goodrich-Blair H."/>
        </authorList>
    </citation>
    <scope>NUCLEOTIDE SEQUENCE [LARGE SCALE GENOMIC DNA]</scope>
    <source>
        <strain evidence="1">Kraussei Becker Underwood</strain>
    </source>
</reference>
<proteinExistence type="predicted"/>
<dbReference type="HOGENOM" id="CLU_064495_0_0_6"/>
<gene>
    <name evidence="1" type="ORF">XBKB1_2160027</name>
</gene>
<dbReference type="EMBL" id="CBSZ010000131">
    <property type="protein sequence ID" value="CDH23883.1"/>
    <property type="molecule type" value="Genomic_DNA"/>
</dbReference>
<protein>
    <submittedName>
        <fullName evidence="1">Uncharacterized protein</fullName>
    </submittedName>
</protein>